<comment type="caution">
    <text evidence="14">The sequence shown here is derived from an EMBL/GenBank/DDBJ whole genome shotgun (WGS) entry which is preliminary data.</text>
</comment>
<dbReference type="EMBL" id="JBHSFU010000001">
    <property type="protein sequence ID" value="MFC4556735.1"/>
    <property type="molecule type" value="Genomic_DNA"/>
</dbReference>
<evidence type="ECO:0000256" key="8">
    <source>
        <dbReference type="ARBA" id="ARBA00023211"/>
    </source>
</evidence>
<evidence type="ECO:0000256" key="3">
    <source>
        <dbReference type="ARBA" id="ARBA00022723"/>
    </source>
</evidence>
<dbReference type="RefSeq" id="WP_390292661.1">
    <property type="nucleotide sequence ID" value="NZ_JBHSFU010000001.1"/>
</dbReference>
<evidence type="ECO:0000313" key="14">
    <source>
        <dbReference type="EMBL" id="MFC4556735.1"/>
    </source>
</evidence>
<evidence type="ECO:0000256" key="1">
    <source>
        <dbReference type="ARBA" id="ARBA00001936"/>
    </source>
</evidence>
<keyword evidence="3" id="KW-0479">Metal-binding</keyword>
<sequence>MKVRIGSQNPAKIQAAQEVFSGYEVEGMDASSNVSAQPTSDAETKKGAINRARNTYQEGDLGLGLEGGVMTIEGQLYLCNWGALMTDDQKILTASGARILLPEEFSAPLQGGLELGDIMDNYTERQDVRSKEGAIGVFTNDQVSRKEMFAHVIKLLYGQWEYSKKK</sequence>
<reference evidence="15" key="1">
    <citation type="journal article" date="2019" name="Int. J. Syst. Evol. Microbiol.">
        <title>The Global Catalogue of Microorganisms (GCM) 10K type strain sequencing project: providing services to taxonomists for standard genome sequencing and annotation.</title>
        <authorList>
            <consortium name="The Broad Institute Genomics Platform"/>
            <consortium name="The Broad Institute Genome Sequencing Center for Infectious Disease"/>
            <person name="Wu L."/>
            <person name="Ma J."/>
        </authorList>
    </citation>
    <scope>NUCLEOTIDE SEQUENCE [LARGE SCALE GENOMIC DNA]</scope>
    <source>
        <strain evidence="15">CGMCC 4.7426</strain>
    </source>
</reference>
<evidence type="ECO:0000259" key="13">
    <source>
        <dbReference type="Pfam" id="PF01931"/>
    </source>
</evidence>
<dbReference type="InterPro" id="IPR029001">
    <property type="entry name" value="ITPase-like_fam"/>
</dbReference>
<keyword evidence="5" id="KW-0378">Hydrolase</keyword>
<dbReference type="SUPFAM" id="SSF52972">
    <property type="entry name" value="ITPase-like"/>
    <property type="match status" value="1"/>
</dbReference>
<comment type="catalytic activity">
    <reaction evidence="11">
        <text>XTP + H2O = XDP + phosphate + H(+)</text>
        <dbReference type="Rhea" id="RHEA:28406"/>
        <dbReference type="ChEBI" id="CHEBI:15377"/>
        <dbReference type="ChEBI" id="CHEBI:15378"/>
        <dbReference type="ChEBI" id="CHEBI:43474"/>
        <dbReference type="ChEBI" id="CHEBI:59884"/>
        <dbReference type="ChEBI" id="CHEBI:61314"/>
        <dbReference type="EC" id="3.6.1.73"/>
    </reaction>
</comment>
<evidence type="ECO:0000256" key="4">
    <source>
        <dbReference type="ARBA" id="ARBA00022741"/>
    </source>
</evidence>
<organism evidence="14 15">
    <name type="scientific">Virgibacillus kekensis</name>
    <dbReference type="NCBI Taxonomy" id="202261"/>
    <lineage>
        <taxon>Bacteria</taxon>
        <taxon>Bacillati</taxon>
        <taxon>Bacillota</taxon>
        <taxon>Bacilli</taxon>
        <taxon>Bacillales</taxon>
        <taxon>Bacillaceae</taxon>
        <taxon>Virgibacillus</taxon>
    </lineage>
</organism>
<proteinExistence type="predicted"/>
<dbReference type="Pfam" id="PF01931">
    <property type="entry name" value="NTPase_I-T"/>
    <property type="match status" value="1"/>
</dbReference>
<evidence type="ECO:0000256" key="6">
    <source>
        <dbReference type="ARBA" id="ARBA00022842"/>
    </source>
</evidence>
<evidence type="ECO:0000313" key="15">
    <source>
        <dbReference type="Proteomes" id="UP001595989"/>
    </source>
</evidence>
<accession>A0ABV9DD90</accession>
<dbReference type="Proteomes" id="UP001595989">
    <property type="component" value="Unassembled WGS sequence"/>
</dbReference>
<protein>
    <recommendedName>
        <fullName evidence="9">inosine/xanthosine triphosphatase</fullName>
        <ecNumber evidence="9">3.6.1.73</ecNumber>
    </recommendedName>
</protein>
<keyword evidence="15" id="KW-1185">Reference proteome</keyword>
<evidence type="ECO:0000256" key="5">
    <source>
        <dbReference type="ARBA" id="ARBA00022801"/>
    </source>
</evidence>
<evidence type="ECO:0000256" key="9">
    <source>
        <dbReference type="ARBA" id="ARBA00038901"/>
    </source>
</evidence>
<evidence type="ECO:0000256" key="11">
    <source>
        <dbReference type="ARBA" id="ARBA00048781"/>
    </source>
</evidence>
<comment type="catalytic activity">
    <reaction evidence="10">
        <text>ITP + H2O = IDP + phosphate + H(+)</text>
        <dbReference type="Rhea" id="RHEA:28330"/>
        <dbReference type="ChEBI" id="CHEBI:15377"/>
        <dbReference type="ChEBI" id="CHEBI:15378"/>
        <dbReference type="ChEBI" id="CHEBI:43474"/>
        <dbReference type="ChEBI" id="CHEBI:58280"/>
        <dbReference type="ChEBI" id="CHEBI:61402"/>
        <dbReference type="EC" id="3.6.1.73"/>
    </reaction>
</comment>
<dbReference type="EC" id="3.6.1.73" evidence="9"/>
<keyword evidence="6" id="KW-0460">Magnesium</keyword>
<dbReference type="PANTHER" id="PTHR34699">
    <property type="match status" value="1"/>
</dbReference>
<keyword evidence="7" id="KW-0546">Nucleotide metabolism</keyword>
<dbReference type="PANTHER" id="PTHR34699:SF2">
    <property type="entry name" value="NON-CANONICAL PURINE NTP PHOSPHATASE_PRRC1 DOMAIN-CONTAINING PROTEIN"/>
    <property type="match status" value="1"/>
</dbReference>
<dbReference type="Gene3D" id="3.90.950.10">
    <property type="match status" value="1"/>
</dbReference>
<feature type="region of interest" description="Disordered" evidence="12">
    <location>
        <begin position="30"/>
        <end position="50"/>
    </location>
</feature>
<comment type="cofactor">
    <cofactor evidence="1">
        <name>Mn(2+)</name>
        <dbReference type="ChEBI" id="CHEBI:29035"/>
    </cofactor>
</comment>
<feature type="domain" description="Non-canonical purine NTP phosphatase/PRRC1" evidence="13">
    <location>
        <begin position="6"/>
        <end position="153"/>
    </location>
</feature>
<evidence type="ECO:0000256" key="10">
    <source>
        <dbReference type="ARBA" id="ARBA00048174"/>
    </source>
</evidence>
<dbReference type="InterPro" id="IPR050299">
    <property type="entry name" value="YjjX_NTPase"/>
</dbReference>
<comment type="cofactor">
    <cofactor evidence="2">
        <name>Mg(2+)</name>
        <dbReference type="ChEBI" id="CHEBI:18420"/>
    </cofactor>
</comment>
<evidence type="ECO:0000256" key="2">
    <source>
        <dbReference type="ARBA" id="ARBA00001946"/>
    </source>
</evidence>
<keyword evidence="8" id="KW-0464">Manganese</keyword>
<name>A0ABV9DD90_9BACI</name>
<evidence type="ECO:0000256" key="7">
    <source>
        <dbReference type="ARBA" id="ARBA00023080"/>
    </source>
</evidence>
<dbReference type="NCBIfam" id="NF002850">
    <property type="entry name" value="PRK03114.1"/>
    <property type="match status" value="1"/>
</dbReference>
<evidence type="ECO:0000256" key="12">
    <source>
        <dbReference type="SAM" id="MobiDB-lite"/>
    </source>
</evidence>
<keyword evidence="4" id="KW-0547">Nucleotide-binding</keyword>
<dbReference type="InterPro" id="IPR026533">
    <property type="entry name" value="NTPase/PRRC1"/>
</dbReference>
<gene>
    <name evidence="14" type="ORF">ACFO3D_00755</name>
</gene>
<feature type="compositionally biased region" description="Polar residues" evidence="12">
    <location>
        <begin position="30"/>
        <end position="41"/>
    </location>
</feature>